<organism evidence="7">
    <name type="scientific">Phaffia rhodozyma</name>
    <name type="common">Yeast</name>
    <name type="synonym">Xanthophyllomyces dendrorhous</name>
    <dbReference type="NCBI Taxonomy" id="264483"/>
    <lineage>
        <taxon>Eukaryota</taxon>
        <taxon>Fungi</taxon>
        <taxon>Dikarya</taxon>
        <taxon>Basidiomycota</taxon>
        <taxon>Agaricomycotina</taxon>
        <taxon>Tremellomycetes</taxon>
        <taxon>Cystofilobasidiales</taxon>
        <taxon>Mrakiaceae</taxon>
        <taxon>Phaffia</taxon>
    </lineage>
</organism>
<dbReference type="GO" id="GO:0046872">
    <property type="term" value="F:metal ion binding"/>
    <property type="evidence" value="ECO:0007669"/>
    <property type="project" value="UniProtKB-KW"/>
</dbReference>
<evidence type="ECO:0000256" key="1">
    <source>
        <dbReference type="ARBA" id="ARBA00008056"/>
    </source>
</evidence>
<dbReference type="Gene3D" id="2.60.120.330">
    <property type="entry name" value="B-lactam Antibiotic, Isopenicillin N Synthase, Chain"/>
    <property type="match status" value="1"/>
</dbReference>
<evidence type="ECO:0000256" key="4">
    <source>
        <dbReference type="ARBA" id="ARBA00023004"/>
    </source>
</evidence>
<feature type="domain" description="Isopenicillin N synthase-like Fe(2+) 2OG dioxygenase" evidence="5">
    <location>
        <begin position="218"/>
        <end position="316"/>
    </location>
</feature>
<dbReference type="Pfam" id="PF03171">
    <property type="entry name" value="2OG-FeII_Oxy"/>
    <property type="match status" value="1"/>
</dbReference>
<dbReference type="PANTHER" id="PTHR10209:SF172">
    <property type="entry name" value="FE2OG DIOXYGENASE DOMAIN-CONTAINING PROTEIN"/>
    <property type="match status" value="1"/>
</dbReference>
<sequence>MATVGTVRNSTLRADIPRLPASVEPPHLPKWVSSPETKQDLNWASLATIDLSLLDSQDPQVRKELVAMTKKALSTDGFLYVIGTGVPQETLERQLAIAQHVISGIPQSEKGPYAAKLDEGSYKGYKLRGVWKRDDIPDNIEHYNLESSSFQSPTKQHHPSVLPFLPEIQAFADYTNNHIVRRLFTLVSLVLELEEDALWKLHSQEKPIGASCQRFMGYFPRDEDAESKTDGIWSKGHTDYNTLSLLWSQPISALQVLTPGENKWKWVKHTPGALVVNVADALDFLSGGVLKATRHRVIRPPSDQADIIRYILIHFARAAPDTMLNPIAESPLAQREGKNAFQSRIDQGGRAPTQEEWLKERIRRTGKELYDDERNPPGSGLVEEEILGTKVEYYV</sequence>
<dbReference type="AlphaFoldDB" id="A0A0F7SKJ9"/>
<keyword evidence="3" id="KW-0560">Oxidoreductase</keyword>
<proteinExistence type="inferred from homology"/>
<name>A0A0F7SKJ9_PHARH</name>
<dbReference type="PANTHER" id="PTHR10209">
    <property type="entry name" value="OXIDOREDUCTASE, 2OG-FE II OXYGENASE FAMILY PROTEIN"/>
    <property type="match status" value="1"/>
</dbReference>
<dbReference type="InterPro" id="IPR026992">
    <property type="entry name" value="DIOX_N"/>
</dbReference>
<evidence type="ECO:0000256" key="2">
    <source>
        <dbReference type="ARBA" id="ARBA00022723"/>
    </source>
</evidence>
<dbReference type="Pfam" id="PF14226">
    <property type="entry name" value="DIOX_N"/>
    <property type="match status" value="1"/>
</dbReference>
<keyword evidence="2" id="KW-0479">Metal-binding</keyword>
<keyword evidence="4" id="KW-0408">Iron</keyword>
<dbReference type="EMBL" id="LN483124">
    <property type="protein sequence ID" value="CED82662.1"/>
    <property type="molecule type" value="Genomic_DNA"/>
</dbReference>
<comment type="similarity">
    <text evidence="1">Belongs to the iron/ascorbate-dependent oxidoreductase family.</text>
</comment>
<evidence type="ECO:0000259" key="6">
    <source>
        <dbReference type="Pfam" id="PF14226"/>
    </source>
</evidence>
<protein>
    <submittedName>
        <fullName evidence="7">Iron/ascorbate family oxidoreductases</fullName>
    </submittedName>
</protein>
<dbReference type="SUPFAM" id="SSF51197">
    <property type="entry name" value="Clavaminate synthase-like"/>
    <property type="match status" value="1"/>
</dbReference>
<evidence type="ECO:0000259" key="5">
    <source>
        <dbReference type="Pfam" id="PF03171"/>
    </source>
</evidence>
<dbReference type="GO" id="GO:0016491">
    <property type="term" value="F:oxidoreductase activity"/>
    <property type="evidence" value="ECO:0007669"/>
    <property type="project" value="UniProtKB-KW"/>
</dbReference>
<dbReference type="InterPro" id="IPR027443">
    <property type="entry name" value="IPNS-like_sf"/>
</dbReference>
<evidence type="ECO:0000256" key="3">
    <source>
        <dbReference type="ARBA" id="ARBA00023002"/>
    </source>
</evidence>
<reference evidence="7" key="1">
    <citation type="submission" date="2014-08" db="EMBL/GenBank/DDBJ databases">
        <authorList>
            <person name="Sharma Rahul"/>
            <person name="Thines Marco"/>
        </authorList>
    </citation>
    <scope>NUCLEOTIDE SEQUENCE</scope>
</reference>
<evidence type="ECO:0000313" key="7">
    <source>
        <dbReference type="EMBL" id="CED82662.1"/>
    </source>
</evidence>
<accession>A0A0F7SKJ9</accession>
<dbReference type="InterPro" id="IPR044861">
    <property type="entry name" value="IPNS-like_FE2OG_OXY"/>
</dbReference>
<feature type="domain" description="Non-haem dioxygenase N-terminal" evidence="6">
    <location>
        <begin position="48"/>
        <end position="159"/>
    </location>
</feature>